<dbReference type="Proteomes" id="UP000830671">
    <property type="component" value="Chromosome 9"/>
</dbReference>
<dbReference type="EMBL" id="CP019481">
    <property type="protein sequence ID" value="UQC91180.1"/>
    <property type="molecule type" value="Genomic_DNA"/>
</dbReference>
<protein>
    <submittedName>
        <fullName evidence="1">Uncharacterized protein</fullName>
    </submittedName>
</protein>
<reference evidence="1" key="1">
    <citation type="journal article" date="2021" name="Mol. Plant Microbe Interact.">
        <title>Complete Genome Sequence of the Plant-Pathogenic Fungus Colletotrichum lupini.</title>
        <authorList>
            <person name="Baroncelli R."/>
            <person name="Pensec F."/>
            <person name="Da Lio D."/>
            <person name="Boufleur T."/>
            <person name="Vicente I."/>
            <person name="Sarrocco S."/>
            <person name="Picot A."/>
            <person name="Baraldi E."/>
            <person name="Sukno S."/>
            <person name="Thon M."/>
            <person name="Le Floch G."/>
        </authorList>
    </citation>
    <scope>NUCLEOTIDE SEQUENCE</scope>
    <source>
        <strain evidence="1">IMI 504893</strain>
    </source>
</reference>
<evidence type="ECO:0000313" key="2">
    <source>
        <dbReference type="Proteomes" id="UP000830671"/>
    </source>
</evidence>
<dbReference type="KEGG" id="clup:CLUP02_16714"/>
<evidence type="ECO:0000313" key="1">
    <source>
        <dbReference type="EMBL" id="UQC91180.1"/>
    </source>
</evidence>
<proteinExistence type="predicted"/>
<accession>A0A9Q8T996</accession>
<sequence length="110" mass="12107">MFAEDNEDCPRPSPALYPGRNVIFPKDTGSQIHLIPILERGMGISHLSHDCFYLRDGRTKRIRSVTTGLSPKMNCLPTLLIALLGVKPSFKPQLMPQNIPATPLVLGALT</sequence>
<keyword evidence="2" id="KW-1185">Reference proteome</keyword>
<dbReference type="GeneID" id="73350642"/>
<dbReference type="AlphaFoldDB" id="A0A9Q8T996"/>
<gene>
    <name evidence="1" type="ORF">CLUP02_16714</name>
</gene>
<dbReference type="RefSeq" id="XP_049152779.1">
    <property type="nucleotide sequence ID" value="XM_049295632.1"/>
</dbReference>
<name>A0A9Q8T996_9PEZI</name>
<organism evidence="1 2">
    <name type="scientific">Colletotrichum lupini</name>
    <dbReference type="NCBI Taxonomy" id="145971"/>
    <lineage>
        <taxon>Eukaryota</taxon>
        <taxon>Fungi</taxon>
        <taxon>Dikarya</taxon>
        <taxon>Ascomycota</taxon>
        <taxon>Pezizomycotina</taxon>
        <taxon>Sordariomycetes</taxon>
        <taxon>Hypocreomycetidae</taxon>
        <taxon>Glomerellales</taxon>
        <taxon>Glomerellaceae</taxon>
        <taxon>Colletotrichum</taxon>
        <taxon>Colletotrichum acutatum species complex</taxon>
    </lineage>
</organism>